<protein>
    <recommendedName>
        <fullName evidence="6">DUF202 domain-containing protein</fullName>
    </recommendedName>
</protein>
<feature type="transmembrane region" description="Helical" evidence="5">
    <location>
        <begin position="155"/>
        <end position="177"/>
    </location>
</feature>
<sequence length="218" mass="23743">MSHTGVHVERQLCVRCFTTSAESRCFQLLLPVGAAVDDITCCLRDRLGLPPQFPLELPEDLSQQGASPPGELELQVPTAALLRLVPPSQAETELRPADAAPLRPAALDVPASTVLSTELAHERALMAWTRTSFATSKMLFCFGFLPIALDKRLKVSASAIMSVALVLAAVVALLVGWQRYLQVKRQGVLQARRIDIRPALQCLLLYVVLSCGCVLLKF</sequence>
<feature type="transmembrane region" description="Helical" evidence="5">
    <location>
        <begin position="198"/>
        <end position="217"/>
    </location>
</feature>
<evidence type="ECO:0000256" key="2">
    <source>
        <dbReference type="ARBA" id="ARBA00022692"/>
    </source>
</evidence>
<evidence type="ECO:0000313" key="7">
    <source>
        <dbReference type="EMBL" id="CAK9099581.1"/>
    </source>
</evidence>
<dbReference type="Proteomes" id="UP001642464">
    <property type="component" value="Unassembled WGS sequence"/>
</dbReference>
<keyword evidence="8" id="KW-1185">Reference proteome</keyword>
<evidence type="ECO:0000256" key="4">
    <source>
        <dbReference type="ARBA" id="ARBA00023136"/>
    </source>
</evidence>
<comment type="caution">
    <text evidence="7">The sequence shown here is derived from an EMBL/GenBank/DDBJ whole genome shotgun (WGS) entry which is preliminary data.</text>
</comment>
<accession>A0ABP0RK80</accession>
<organism evidence="7 8">
    <name type="scientific">Durusdinium trenchii</name>
    <dbReference type="NCBI Taxonomy" id="1381693"/>
    <lineage>
        <taxon>Eukaryota</taxon>
        <taxon>Sar</taxon>
        <taxon>Alveolata</taxon>
        <taxon>Dinophyceae</taxon>
        <taxon>Suessiales</taxon>
        <taxon>Symbiodiniaceae</taxon>
        <taxon>Durusdinium</taxon>
    </lineage>
</organism>
<evidence type="ECO:0000256" key="5">
    <source>
        <dbReference type="SAM" id="Phobius"/>
    </source>
</evidence>
<gene>
    <name evidence="7" type="ORF">SCF082_LOCUS46640</name>
</gene>
<dbReference type="EMBL" id="CAXAMM010041474">
    <property type="protein sequence ID" value="CAK9099581.1"/>
    <property type="molecule type" value="Genomic_DNA"/>
</dbReference>
<dbReference type="Pfam" id="PF02656">
    <property type="entry name" value="DUF202"/>
    <property type="match status" value="1"/>
</dbReference>
<evidence type="ECO:0000313" key="8">
    <source>
        <dbReference type="Proteomes" id="UP001642464"/>
    </source>
</evidence>
<evidence type="ECO:0000256" key="3">
    <source>
        <dbReference type="ARBA" id="ARBA00022989"/>
    </source>
</evidence>
<reference evidence="7 8" key="1">
    <citation type="submission" date="2024-02" db="EMBL/GenBank/DDBJ databases">
        <authorList>
            <person name="Chen Y."/>
            <person name="Shah S."/>
            <person name="Dougan E. K."/>
            <person name="Thang M."/>
            <person name="Chan C."/>
        </authorList>
    </citation>
    <scope>NUCLEOTIDE SEQUENCE [LARGE SCALE GENOMIC DNA]</scope>
</reference>
<feature type="domain" description="DUF202" evidence="6">
    <location>
        <begin position="119"/>
        <end position="185"/>
    </location>
</feature>
<keyword evidence="4 5" id="KW-0472">Membrane</keyword>
<comment type="subcellular location">
    <subcellularLocation>
        <location evidence="1">Endomembrane system</location>
        <topology evidence="1">Multi-pass membrane protein</topology>
    </subcellularLocation>
</comment>
<proteinExistence type="predicted"/>
<dbReference type="InterPro" id="IPR003807">
    <property type="entry name" value="DUF202"/>
</dbReference>
<evidence type="ECO:0000259" key="6">
    <source>
        <dbReference type="Pfam" id="PF02656"/>
    </source>
</evidence>
<name>A0ABP0RK80_9DINO</name>
<keyword evidence="2 5" id="KW-0812">Transmembrane</keyword>
<evidence type="ECO:0000256" key="1">
    <source>
        <dbReference type="ARBA" id="ARBA00004127"/>
    </source>
</evidence>
<keyword evidence="3 5" id="KW-1133">Transmembrane helix</keyword>